<dbReference type="Gene3D" id="3.30.70.120">
    <property type="match status" value="1"/>
</dbReference>
<comment type="subcellular location">
    <subcellularLocation>
        <location evidence="1">Cell membrane</location>
        <topology evidence="1">Multi-pass membrane protein</topology>
    </subcellularLocation>
</comment>
<keyword evidence="3 6" id="KW-0812">Transmembrane</keyword>
<dbReference type="RefSeq" id="WP_072744119.1">
    <property type="nucleotide sequence ID" value="NZ_FQXR01000005.1"/>
</dbReference>
<dbReference type="STRING" id="1123281.SAMN02745180_01345"/>
<feature type="transmembrane region" description="Helical" evidence="6">
    <location>
        <begin position="46"/>
        <end position="72"/>
    </location>
</feature>
<dbReference type="InterPro" id="IPR003740">
    <property type="entry name" value="YitT"/>
</dbReference>
<feature type="transmembrane region" description="Helical" evidence="6">
    <location>
        <begin position="7"/>
        <end position="26"/>
    </location>
</feature>
<evidence type="ECO:0000256" key="4">
    <source>
        <dbReference type="ARBA" id="ARBA00022989"/>
    </source>
</evidence>
<dbReference type="PIRSF" id="PIRSF006483">
    <property type="entry name" value="Membrane_protein_YitT"/>
    <property type="match status" value="1"/>
</dbReference>
<dbReference type="GO" id="GO:0005886">
    <property type="term" value="C:plasma membrane"/>
    <property type="evidence" value="ECO:0007669"/>
    <property type="project" value="UniProtKB-SubCell"/>
</dbReference>
<keyword evidence="5 6" id="KW-0472">Membrane</keyword>
<protein>
    <submittedName>
        <fullName evidence="8">Uncharacterized membrane-anchored protein YitT, contains DUF161 and DUF2179 domains</fullName>
    </submittedName>
</protein>
<dbReference type="Pfam" id="PF02588">
    <property type="entry name" value="YitT_membrane"/>
    <property type="match status" value="1"/>
</dbReference>
<evidence type="ECO:0000256" key="2">
    <source>
        <dbReference type="ARBA" id="ARBA00022475"/>
    </source>
</evidence>
<keyword evidence="9" id="KW-1185">Reference proteome</keyword>
<dbReference type="Pfam" id="PF10035">
    <property type="entry name" value="DUF2179"/>
    <property type="match status" value="1"/>
</dbReference>
<feature type="domain" description="DUF2179" evidence="7">
    <location>
        <begin position="221"/>
        <end position="275"/>
    </location>
</feature>
<evidence type="ECO:0000256" key="5">
    <source>
        <dbReference type="ARBA" id="ARBA00023136"/>
    </source>
</evidence>
<evidence type="ECO:0000259" key="7">
    <source>
        <dbReference type="Pfam" id="PF10035"/>
    </source>
</evidence>
<dbReference type="InterPro" id="IPR019264">
    <property type="entry name" value="DUF2179"/>
</dbReference>
<accession>A0A1M5WQ19</accession>
<proteinExistence type="predicted"/>
<name>A0A1M5WQ19_9FIRM</name>
<feature type="transmembrane region" description="Helical" evidence="6">
    <location>
        <begin position="146"/>
        <end position="169"/>
    </location>
</feature>
<evidence type="ECO:0000313" key="8">
    <source>
        <dbReference type="EMBL" id="SHH89571.1"/>
    </source>
</evidence>
<dbReference type="CDD" id="cd16380">
    <property type="entry name" value="YitT_C"/>
    <property type="match status" value="1"/>
</dbReference>
<dbReference type="Proteomes" id="UP000184389">
    <property type="component" value="Unassembled WGS sequence"/>
</dbReference>
<keyword evidence="4 6" id="KW-1133">Transmembrane helix</keyword>
<evidence type="ECO:0000313" key="9">
    <source>
        <dbReference type="Proteomes" id="UP000184389"/>
    </source>
</evidence>
<dbReference type="OrthoDB" id="3180973at2"/>
<feature type="transmembrane region" description="Helical" evidence="6">
    <location>
        <begin position="107"/>
        <end position="126"/>
    </location>
</feature>
<dbReference type="InterPro" id="IPR015867">
    <property type="entry name" value="N-reg_PII/ATP_PRibTrfase_C"/>
</dbReference>
<sequence>MSKKIKDYVIITIGMFMVAAGLYFFLMPGNLAIGGANGLAIVLNHVFPFLSIGVFMIIINIVLFIVAFLVIGTSFGVKTIYASLGTSFLVLLFEKIIPIHAPLVEDIILQLSFGIFISAIGMGIVFNRNASTGGTDIIAKILNKFWGIDLGKAVLLSDFAITIGAGFAFGPELGMYSLLGVIVNGLVIDSTIEGINLSKQVSIVSKRSEDIKKYIIKDLERGATLYHAEGAYTGDKKQVLVTVVDRKDFIRLKNYINDVDKNAFITVSNVYEVLGDGFKNIGD</sequence>
<dbReference type="PANTHER" id="PTHR33545:SF9">
    <property type="entry name" value="UPF0750 MEMBRANE PROTEIN YITE"/>
    <property type="match status" value="1"/>
</dbReference>
<organism evidence="8 9">
    <name type="scientific">Sporanaerobacter acetigenes DSM 13106</name>
    <dbReference type="NCBI Taxonomy" id="1123281"/>
    <lineage>
        <taxon>Bacteria</taxon>
        <taxon>Bacillati</taxon>
        <taxon>Bacillota</taxon>
        <taxon>Tissierellia</taxon>
        <taxon>Tissierellales</taxon>
        <taxon>Sporanaerobacteraceae</taxon>
        <taxon>Sporanaerobacter</taxon>
    </lineage>
</organism>
<evidence type="ECO:0000256" key="1">
    <source>
        <dbReference type="ARBA" id="ARBA00004651"/>
    </source>
</evidence>
<dbReference type="PANTHER" id="PTHR33545">
    <property type="entry name" value="UPF0750 MEMBRANE PROTEIN YITT-RELATED"/>
    <property type="match status" value="1"/>
</dbReference>
<evidence type="ECO:0000256" key="3">
    <source>
        <dbReference type="ARBA" id="ARBA00022692"/>
    </source>
</evidence>
<dbReference type="AlphaFoldDB" id="A0A1M5WQ19"/>
<reference evidence="8 9" key="1">
    <citation type="submission" date="2016-11" db="EMBL/GenBank/DDBJ databases">
        <authorList>
            <person name="Jaros S."/>
            <person name="Januszkiewicz K."/>
            <person name="Wedrychowicz H."/>
        </authorList>
    </citation>
    <scope>NUCLEOTIDE SEQUENCE [LARGE SCALE GENOMIC DNA]</scope>
    <source>
        <strain evidence="8 9">DSM 13106</strain>
    </source>
</reference>
<dbReference type="InterPro" id="IPR051461">
    <property type="entry name" value="UPF0750_membrane"/>
</dbReference>
<keyword evidence="2" id="KW-1003">Cell membrane</keyword>
<gene>
    <name evidence="8" type="ORF">SAMN02745180_01345</name>
</gene>
<evidence type="ECO:0000256" key="6">
    <source>
        <dbReference type="SAM" id="Phobius"/>
    </source>
</evidence>
<dbReference type="EMBL" id="FQXR01000005">
    <property type="protein sequence ID" value="SHH89571.1"/>
    <property type="molecule type" value="Genomic_DNA"/>
</dbReference>
<feature type="transmembrane region" description="Helical" evidence="6">
    <location>
        <begin position="79"/>
        <end position="101"/>
    </location>
</feature>